<dbReference type="AlphaFoldDB" id="A0A561BZT2"/>
<dbReference type="SMART" id="SM01043">
    <property type="entry name" value="BTAD"/>
    <property type="match status" value="1"/>
</dbReference>
<dbReference type="Proteomes" id="UP000318380">
    <property type="component" value="Unassembled WGS sequence"/>
</dbReference>
<evidence type="ECO:0000313" key="5">
    <source>
        <dbReference type="Proteomes" id="UP000318380"/>
    </source>
</evidence>
<dbReference type="OrthoDB" id="8444614at2"/>
<protein>
    <submittedName>
        <fullName evidence="4">Transcriptional activator</fullName>
    </submittedName>
</protein>
<keyword evidence="2" id="KW-0472">Membrane</keyword>
<feature type="compositionally biased region" description="Low complexity" evidence="1">
    <location>
        <begin position="277"/>
        <end position="294"/>
    </location>
</feature>
<dbReference type="InterPro" id="IPR036779">
    <property type="entry name" value="LysM_dom_sf"/>
</dbReference>
<feature type="transmembrane region" description="Helical" evidence="2">
    <location>
        <begin position="29"/>
        <end position="52"/>
    </location>
</feature>
<dbReference type="PANTHER" id="PTHR34700">
    <property type="entry name" value="POTASSIUM BINDING PROTEIN KBP"/>
    <property type="match status" value="1"/>
</dbReference>
<dbReference type="InterPro" id="IPR018392">
    <property type="entry name" value="LysM"/>
</dbReference>
<feature type="region of interest" description="Disordered" evidence="1">
    <location>
        <begin position="262"/>
        <end position="327"/>
    </location>
</feature>
<comment type="caution">
    <text evidence="4">The sequence shown here is derived from an EMBL/GenBank/DDBJ whole genome shotgun (WGS) entry which is preliminary data.</text>
</comment>
<feature type="transmembrane region" description="Helical" evidence="2">
    <location>
        <begin position="118"/>
        <end position="140"/>
    </location>
</feature>
<dbReference type="PANTHER" id="PTHR34700:SF4">
    <property type="entry name" value="PHAGE-LIKE ELEMENT PBSX PROTEIN XKDP"/>
    <property type="match status" value="1"/>
</dbReference>
<sequence length="1000" mass="106954">MVKTGDPVRSARLPQRGSGNSAADRLKGLVSLLAILAIVGGVPYVLLTFFGTPWPDQMPTRDVLFSELSIETVLGIIGFFIWVAWLHFVVCLAVEAVAEIRGHGLSPRIPLGGGSQTLARRLISGVVLIAGAASVTLPVANAVTTAPVKAPTSISVTQGGDQSQGADFRQTEARSSVLSGTTHTGVRTNNDQTGQVVKYTEVKPPEGRNYDCLWDIAERYLGEGRRYKEIYDLNKNKLQPDGRRLTNPDLIMPGWQVRLPADAKGPGVHTVRVNVDQPSSTKTTTTTTTQSKQTTETKARVQPSTEKKTTTQHQTNGPSRWFEEQGVEKPSSVEIGTAANDPTAKNAKPDLPGVGDIAPHGPGTTDTRAGDPVGGGTKVPDVVDAPADEGINVAEAGIYGFGATLLAAGLALALRRRRGWAQGPGPKSASNRQTEIGLRLASDVPTAEFVDRALRQLGASMTDANRIMPTVVAALVTERALTLVLAPGEPQTPPPAPWQVIADGTRWVLRRAYAPDGDVDAPSPYPTLVTVGRNADGATVLVDLDAANGIVSFGGVTNASRDVVGSLAVELATNLWSEGAHVSMVGFGDDLSSLAPSRLSYWTRLDDALNEVTRRSEAQVQACGRRNVASSAAARLAQPDKVLWGPEIVFVSAPPSPQEEHRLAQLAADPRRSVAVIVVGDVHGAPWRFVVDEKNQAVCRLLGLEVDAHSINPAQFADLVALFEVAESEAMDKRRAEQDLPAYEFSTLDLSRAAPVEVDLLGPVEVDARGTIDDGRVQLATEIIAFLSSQDYGVHPNVLAGAIWPRGISQELRDAALEHTRNWVGQDAMYADESGRWMLNRSVVRVDWDVFRTLVKQAELKEDPREQLSTALGLVHGRSWANLPAGRYSWLAASGIERRMAEAVVDAALKLAEASLRFNDGNLARTALQTGLSFSPASEDLWRATLRLAAHFGTTSDVSNVASQMYTALSKHGGPRGPEAETDALVDELLPGFRRPAAVA</sequence>
<evidence type="ECO:0000313" key="4">
    <source>
        <dbReference type="EMBL" id="TWD84370.1"/>
    </source>
</evidence>
<dbReference type="InterPro" id="IPR052196">
    <property type="entry name" value="Bact_Kbp"/>
</dbReference>
<evidence type="ECO:0000259" key="3">
    <source>
        <dbReference type="SMART" id="SM01043"/>
    </source>
</evidence>
<organism evidence="4 5">
    <name type="scientific">Kribbella amoyensis</name>
    <dbReference type="NCBI Taxonomy" id="996641"/>
    <lineage>
        <taxon>Bacteria</taxon>
        <taxon>Bacillati</taxon>
        <taxon>Actinomycetota</taxon>
        <taxon>Actinomycetes</taxon>
        <taxon>Propionibacteriales</taxon>
        <taxon>Kribbellaceae</taxon>
        <taxon>Kribbella</taxon>
    </lineage>
</organism>
<name>A0A561BZT2_9ACTN</name>
<dbReference type="RefSeq" id="WP_145811614.1">
    <property type="nucleotide sequence ID" value="NZ_VIVK01000001.1"/>
</dbReference>
<feature type="region of interest" description="Disordered" evidence="1">
    <location>
        <begin position="1"/>
        <end position="21"/>
    </location>
</feature>
<keyword evidence="2" id="KW-0812">Transmembrane</keyword>
<reference evidence="4 5" key="1">
    <citation type="submission" date="2019-06" db="EMBL/GenBank/DDBJ databases">
        <title>Sequencing the genomes of 1000 actinobacteria strains.</title>
        <authorList>
            <person name="Klenk H.-P."/>
        </authorList>
    </citation>
    <scope>NUCLEOTIDE SEQUENCE [LARGE SCALE GENOMIC DNA]</scope>
    <source>
        <strain evidence="4 5">DSM 24683</strain>
    </source>
</reference>
<dbReference type="CDD" id="cd00118">
    <property type="entry name" value="LysM"/>
    <property type="match status" value="1"/>
</dbReference>
<evidence type="ECO:0000256" key="2">
    <source>
        <dbReference type="SAM" id="Phobius"/>
    </source>
</evidence>
<proteinExistence type="predicted"/>
<dbReference type="InterPro" id="IPR005158">
    <property type="entry name" value="BTAD"/>
</dbReference>
<feature type="domain" description="Bacterial transcriptional activator" evidence="3">
    <location>
        <begin position="846"/>
        <end position="990"/>
    </location>
</feature>
<dbReference type="EMBL" id="VIVK01000001">
    <property type="protein sequence ID" value="TWD84370.1"/>
    <property type="molecule type" value="Genomic_DNA"/>
</dbReference>
<feature type="compositionally biased region" description="Basic and acidic residues" evidence="1">
    <location>
        <begin position="295"/>
        <end position="309"/>
    </location>
</feature>
<accession>A0A561BZT2</accession>
<dbReference type="Gene3D" id="1.25.40.10">
    <property type="entry name" value="Tetratricopeptide repeat domain"/>
    <property type="match status" value="1"/>
</dbReference>
<dbReference type="Gene3D" id="3.10.350.10">
    <property type="entry name" value="LysM domain"/>
    <property type="match status" value="1"/>
</dbReference>
<keyword evidence="2" id="KW-1133">Transmembrane helix</keyword>
<gene>
    <name evidence="4" type="ORF">FB561_5557</name>
</gene>
<feature type="transmembrane region" description="Helical" evidence="2">
    <location>
        <begin position="72"/>
        <end position="97"/>
    </location>
</feature>
<evidence type="ECO:0000256" key="1">
    <source>
        <dbReference type="SAM" id="MobiDB-lite"/>
    </source>
</evidence>
<keyword evidence="5" id="KW-1185">Reference proteome</keyword>
<dbReference type="InterPro" id="IPR011990">
    <property type="entry name" value="TPR-like_helical_dom_sf"/>
</dbReference>